<feature type="region of interest" description="Disordered" evidence="1">
    <location>
        <begin position="22"/>
        <end position="54"/>
    </location>
</feature>
<dbReference type="EMBL" id="KI894034">
    <property type="protein sequence ID" value="OBR82889.1"/>
    <property type="molecule type" value="Genomic_DNA"/>
</dbReference>
<feature type="compositionally biased region" description="Low complexity" evidence="1">
    <location>
        <begin position="160"/>
        <end position="178"/>
    </location>
</feature>
<gene>
    <name evidence="3" type="ORF">I303_06446</name>
    <name evidence="4" type="ORF">I303_107045</name>
</gene>
<feature type="region of interest" description="Disordered" evidence="1">
    <location>
        <begin position="325"/>
        <end position="381"/>
    </location>
</feature>
<feature type="region of interest" description="Disordered" evidence="1">
    <location>
        <begin position="447"/>
        <end position="468"/>
    </location>
</feature>
<name>A0A1A5ZYL1_9TREE</name>
<dbReference type="PANTHER" id="PTHR12463:SF1">
    <property type="entry name" value="2-OXOGLUTARATE AND FE-DEPENDENT OXYGENASE FAMILY PROTEIN"/>
    <property type="match status" value="1"/>
</dbReference>
<dbReference type="KEGG" id="kdj:28970145"/>
<reference evidence="4" key="3">
    <citation type="submission" date="2024-02" db="EMBL/GenBank/DDBJ databases">
        <title>Comparative genomics of Cryptococcus and Kwoniella reveals pathogenesis evolution and contrasting modes of karyotype evolution via chromosome fusion or intercentromeric recombination.</title>
        <authorList>
            <person name="Coelho M.A."/>
            <person name="David-Palma M."/>
            <person name="Shea T."/>
            <person name="Bowers K."/>
            <person name="McGinley-Smith S."/>
            <person name="Mohammad A.W."/>
            <person name="Gnirke A."/>
            <person name="Yurkov A.M."/>
            <person name="Nowrousian M."/>
            <person name="Sun S."/>
            <person name="Cuomo C.A."/>
            <person name="Heitman J."/>
        </authorList>
    </citation>
    <scope>NUCLEOTIDE SEQUENCE</scope>
    <source>
        <strain evidence="4">CBS 10117</strain>
    </source>
</reference>
<dbReference type="InterPro" id="IPR027450">
    <property type="entry name" value="AlkB-like"/>
</dbReference>
<evidence type="ECO:0000259" key="2">
    <source>
        <dbReference type="Pfam" id="PF13532"/>
    </source>
</evidence>
<dbReference type="GeneID" id="28970145"/>
<sequence>MVNTRIEDMRWVPDPWAHTTRTHHVRIPNSERSVSQEQTSGSSSSTSTTSEQYTEHEQIITNYNNGLIMITHFLPQEKYDELLDRIKGDFARKEMETELQSGKGKETDQTGVKVKMGEDIGSNPSLTSTFGPPDSINSSTSSSQPKPNPKPEPKPEPKPYAKSFSKSSPNANPNANPNPNQPKPKPKPKPKPRRMAIHYGPKYDYTTNHASPNPTPVPEYIQNLINLITPYLGGEGLEMNQATLQFYPPGAGIPPHIDTHSCFSTHILSFSLGSSVHMGFQKADEVIRGKMFAPRRCATVISPDSATDSATATATATSANSKIAIETSPANAMGNSIEATPSEIPSESADSGIEREGKAQDPANQDEQPIERTSKTILSSEDNIHLTSTAYTTTSSNANAIATVDTYHEIPLPPNSLCIMTNEIRYAWTHGIRSRATDPPCARQAEFSHAKTDPHSHPQYADTASASESASASASASVSDLDLAPIKRGDRYSITFRKVDFNGVCKCDYGVWCDSQQNPEDRK</sequence>
<feature type="compositionally biased region" description="Basic and acidic residues" evidence="1">
    <location>
        <begin position="149"/>
        <end position="159"/>
    </location>
</feature>
<dbReference type="RefSeq" id="XP_018260731.1">
    <property type="nucleotide sequence ID" value="XM_018409728.1"/>
</dbReference>
<feature type="region of interest" description="Disordered" evidence="1">
    <location>
        <begin position="94"/>
        <end position="196"/>
    </location>
</feature>
<dbReference type="InterPro" id="IPR037151">
    <property type="entry name" value="AlkB-like_sf"/>
</dbReference>
<dbReference type="GO" id="GO:0032451">
    <property type="term" value="F:demethylase activity"/>
    <property type="evidence" value="ECO:0007669"/>
    <property type="project" value="TreeGrafter"/>
</dbReference>
<dbReference type="Gene3D" id="2.60.120.590">
    <property type="entry name" value="Alpha-ketoglutarate-dependent dioxygenase AlkB-like"/>
    <property type="match status" value="2"/>
</dbReference>
<dbReference type="AlphaFoldDB" id="A0A1A5ZYL1"/>
<evidence type="ECO:0000313" key="3">
    <source>
        <dbReference type="EMBL" id="OBR82889.1"/>
    </source>
</evidence>
<dbReference type="PANTHER" id="PTHR12463">
    <property type="entry name" value="OXYGENASE-RELATED"/>
    <property type="match status" value="1"/>
</dbReference>
<protein>
    <recommendedName>
        <fullName evidence="2">Alpha-ketoglutarate-dependent dioxygenase AlkB-like domain-containing protein</fullName>
    </recommendedName>
</protein>
<evidence type="ECO:0000256" key="1">
    <source>
        <dbReference type="SAM" id="MobiDB-lite"/>
    </source>
</evidence>
<feature type="domain" description="Alpha-ketoglutarate-dependent dioxygenase AlkB-like" evidence="2">
    <location>
        <begin position="192"/>
        <end position="497"/>
    </location>
</feature>
<dbReference type="SUPFAM" id="SSF51197">
    <property type="entry name" value="Clavaminate synthase-like"/>
    <property type="match status" value="1"/>
</dbReference>
<evidence type="ECO:0000313" key="4">
    <source>
        <dbReference type="EMBL" id="WWC64435.1"/>
    </source>
</evidence>
<evidence type="ECO:0000313" key="5">
    <source>
        <dbReference type="Proteomes" id="UP000078595"/>
    </source>
</evidence>
<dbReference type="Proteomes" id="UP000078595">
    <property type="component" value="Chromosome 9"/>
</dbReference>
<feature type="compositionally biased region" description="Low complexity" evidence="1">
    <location>
        <begin position="132"/>
        <end position="145"/>
    </location>
</feature>
<organism evidence="3">
    <name type="scientific">Kwoniella dejecticola CBS 10117</name>
    <dbReference type="NCBI Taxonomy" id="1296121"/>
    <lineage>
        <taxon>Eukaryota</taxon>
        <taxon>Fungi</taxon>
        <taxon>Dikarya</taxon>
        <taxon>Basidiomycota</taxon>
        <taxon>Agaricomycotina</taxon>
        <taxon>Tremellomycetes</taxon>
        <taxon>Tremellales</taxon>
        <taxon>Cryptococcaceae</taxon>
        <taxon>Kwoniella</taxon>
    </lineage>
</organism>
<dbReference type="STRING" id="1296121.A0A1A5ZYL1"/>
<proteinExistence type="predicted"/>
<feature type="compositionally biased region" description="Basic residues" evidence="1">
    <location>
        <begin position="184"/>
        <end position="196"/>
    </location>
</feature>
<dbReference type="EMBL" id="CP144538">
    <property type="protein sequence ID" value="WWC64435.1"/>
    <property type="molecule type" value="Genomic_DNA"/>
</dbReference>
<dbReference type="Pfam" id="PF13532">
    <property type="entry name" value="2OG-FeII_Oxy_2"/>
    <property type="match status" value="1"/>
</dbReference>
<feature type="compositionally biased region" description="Polar residues" evidence="1">
    <location>
        <begin position="328"/>
        <end position="349"/>
    </location>
</feature>
<dbReference type="GO" id="GO:0016491">
    <property type="term" value="F:oxidoreductase activity"/>
    <property type="evidence" value="ECO:0007669"/>
    <property type="project" value="TreeGrafter"/>
</dbReference>
<feature type="compositionally biased region" description="Basic and acidic residues" evidence="1">
    <location>
        <begin position="447"/>
        <end position="456"/>
    </location>
</feature>
<dbReference type="GO" id="GO:0070988">
    <property type="term" value="P:demethylation"/>
    <property type="evidence" value="ECO:0007669"/>
    <property type="project" value="InterPro"/>
</dbReference>
<dbReference type="InterPro" id="IPR032857">
    <property type="entry name" value="ALKBH4"/>
</dbReference>
<reference evidence="4" key="2">
    <citation type="submission" date="2013-07" db="EMBL/GenBank/DDBJ databases">
        <authorList>
            <consortium name="The Broad Institute Genome Sequencing Platform"/>
            <person name="Cuomo C."/>
            <person name="Litvintseva A."/>
            <person name="Chen Y."/>
            <person name="Heitman J."/>
            <person name="Sun S."/>
            <person name="Springer D."/>
            <person name="Dromer F."/>
            <person name="Young S.K."/>
            <person name="Zeng Q."/>
            <person name="Gargeya S."/>
            <person name="Fitzgerald M."/>
            <person name="Abouelleil A."/>
            <person name="Alvarado L."/>
            <person name="Berlin A.M."/>
            <person name="Chapman S.B."/>
            <person name="Dewar J."/>
            <person name="Goldberg J."/>
            <person name="Griggs A."/>
            <person name="Gujja S."/>
            <person name="Hansen M."/>
            <person name="Howarth C."/>
            <person name="Imamovic A."/>
            <person name="Larimer J."/>
            <person name="McCowan C."/>
            <person name="Murphy C."/>
            <person name="Pearson M."/>
            <person name="Priest M."/>
            <person name="Roberts A."/>
            <person name="Saif S."/>
            <person name="Shea T."/>
            <person name="Sykes S."/>
            <person name="Wortman J."/>
            <person name="Nusbaum C."/>
            <person name="Birren B."/>
        </authorList>
    </citation>
    <scope>NUCLEOTIDE SEQUENCE</scope>
    <source>
        <strain evidence="4">CBS 10117</strain>
    </source>
</reference>
<dbReference type="VEuPathDB" id="FungiDB:I303_06446"/>
<accession>A0A1A5ZYL1</accession>
<reference evidence="3" key="1">
    <citation type="submission" date="2013-07" db="EMBL/GenBank/DDBJ databases">
        <title>The Genome Sequence of Cryptococcus dejecticola CBS10117.</title>
        <authorList>
            <consortium name="The Broad Institute Genome Sequencing Platform"/>
            <person name="Cuomo C."/>
            <person name="Litvintseva A."/>
            <person name="Chen Y."/>
            <person name="Heitman J."/>
            <person name="Sun S."/>
            <person name="Springer D."/>
            <person name="Dromer F."/>
            <person name="Young S.K."/>
            <person name="Zeng Q."/>
            <person name="Gargeya S."/>
            <person name="Fitzgerald M."/>
            <person name="Abouelleil A."/>
            <person name="Alvarado L."/>
            <person name="Berlin A.M."/>
            <person name="Chapman S.B."/>
            <person name="Dewar J."/>
            <person name="Goldberg J."/>
            <person name="Griggs A."/>
            <person name="Gujja S."/>
            <person name="Hansen M."/>
            <person name="Howarth C."/>
            <person name="Imamovic A."/>
            <person name="Larimer J."/>
            <person name="McCowan C."/>
            <person name="Murphy C."/>
            <person name="Pearson M."/>
            <person name="Priest M."/>
            <person name="Roberts A."/>
            <person name="Saif S."/>
            <person name="Shea T."/>
            <person name="Sykes S."/>
            <person name="Wortman J."/>
            <person name="Nusbaum C."/>
            <person name="Birren B."/>
        </authorList>
    </citation>
    <scope>NUCLEOTIDE SEQUENCE [LARGE SCALE GENOMIC DNA]</scope>
    <source>
        <strain evidence="3">CBS 10117</strain>
    </source>
</reference>
<dbReference type="OrthoDB" id="271595at2759"/>
<feature type="compositionally biased region" description="Low complexity" evidence="1">
    <location>
        <begin position="33"/>
        <end position="52"/>
    </location>
</feature>
<keyword evidence="5" id="KW-1185">Reference proteome</keyword>